<dbReference type="RefSeq" id="WP_380216605.1">
    <property type="nucleotide sequence ID" value="NZ_JBHTBN010000001.1"/>
</dbReference>
<name>A0ABW2MPD4_9FLAO</name>
<evidence type="ECO:0000313" key="2">
    <source>
        <dbReference type="EMBL" id="MFC7356761.1"/>
    </source>
</evidence>
<comment type="caution">
    <text evidence="2">The sequence shown here is derived from an EMBL/GenBank/DDBJ whole genome shotgun (WGS) entry which is preliminary data.</text>
</comment>
<accession>A0ABW2MPD4</accession>
<sequence>MKNLIYIVILILFFGCDSENAPDCFQASGDIIQESFEDLDPFNKILVFNRVKLYVSQGDTPSVIVETGENLLNEIIVRVEDSILKVSNRNSCNYVREYGITKVFVTAPDINRIQNSSGLAVEDLGTLRFDKLVLVSEDPELLDELHSDGDFIMDELDVNIIQIRSNGLSNFFLKGRANSGNFNAADSDIRIEAGELEIQSLTFFHRSTNKMIVNPQQSLRGRIVSLGDVISKNRPPIVEVEEVNQGRLIFE</sequence>
<dbReference type="Pfam" id="PF10988">
    <property type="entry name" value="DUF2807"/>
    <property type="match status" value="1"/>
</dbReference>
<reference evidence="3" key="1">
    <citation type="journal article" date="2019" name="Int. J. Syst. Evol. Microbiol.">
        <title>The Global Catalogue of Microorganisms (GCM) 10K type strain sequencing project: providing services to taxonomists for standard genome sequencing and annotation.</title>
        <authorList>
            <consortium name="The Broad Institute Genomics Platform"/>
            <consortium name="The Broad Institute Genome Sequencing Center for Infectious Disease"/>
            <person name="Wu L."/>
            <person name="Ma J."/>
        </authorList>
    </citation>
    <scope>NUCLEOTIDE SEQUENCE [LARGE SCALE GENOMIC DNA]</scope>
    <source>
        <strain evidence="3">CGMCC 1.16306</strain>
    </source>
</reference>
<dbReference type="EMBL" id="JBHTBN010000001">
    <property type="protein sequence ID" value="MFC7356761.1"/>
    <property type="molecule type" value="Genomic_DNA"/>
</dbReference>
<dbReference type="PROSITE" id="PS51257">
    <property type="entry name" value="PROKAR_LIPOPROTEIN"/>
    <property type="match status" value="1"/>
</dbReference>
<dbReference type="Proteomes" id="UP001596415">
    <property type="component" value="Unassembled WGS sequence"/>
</dbReference>
<dbReference type="InterPro" id="IPR021255">
    <property type="entry name" value="DUF2807"/>
</dbReference>
<feature type="domain" description="Putative auto-transporter adhesin head GIN" evidence="1">
    <location>
        <begin position="41"/>
        <end position="235"/>
    </location>
</feature>
<organism evidence="2 3">
    <name type="scientific">Jejudonia soesokkakensis</name>
    <dbReference type="NCBI Taxonomy" id="1323432"/>
    <lineage>
        <taxon>Bacteria</taxon>
        <taxon>Pseudomonadati</taxon>
        <taxon>Bacteroidota</taxon>
        <taxon>Flavobacteriia</taxon>
        <taxon>Flavobacteriales</taxon>
        <taxon>Flavobacteriaceae</taxon>
        <taxon>Jejudonia</taxon>
    </lineage>
</organism>
<proteinExistence type="predicted"/>
<gene>
    <name evidence="2" type="ORF">ACFQO1_03605</name>
</gene>
<evidence type="ECO:0000313" key="3">
    <source>
        <dbReference type="Proteomes" id="UP001596415"/>
    </source>
</evidence>
<evidence type="ECO:0000259" key="1">
    <source>
        <dbReference type="Pfam" id="PF10988"/>
    </source>
</evidence>
<dbReference type="Gene3D" id="2.160.20.120">
    <property type="match status" value="1"/>
</dbReference>
<protein>
    <submittedName>
        <fullName evidence="2">Head GIN domain-containing protein</fullName>
    </submittedName>
</protein>
<keyword evidence="3" id="KW-1185">Reference proteome</keyword>